<evidence type="ECO:0000256" key="1">
    <source>
        <dbReference type="SAM" id="Phobius"/>
    </source>
</evidence>
<protein>
    <submittedName>
        <fullName evidence="2">Uncharacterized protein</fullName>
    </submittedName>
</protein>
<name>A0A1B0BAI2_9MUSC</name>
<evidence type="ECO:0000313" key="3">
    <source>
        <dbReference type="Proteomes" id="UP000092460"/>
    </source>
</evidence>
<feature type="transmembrane region" description="Helical" evidence="1">
    <location>
        <begin position="26"/>
        <end position="45"/>
    </location>
</feature>
<dbReference type="EnsemblMetazoa" id="GPPI023966-RA">
    <property type="protein sequence ID" value="GPPI023966-PA"/>
    <property type="gene ID" value="GPPI023966"/>
</dbReference>
<evidence type="ECO:0000313" key="2">
    <source>
        <dbReference type="EnsemblMetazoa" id="GPPI023966-PA"/>
    </source>
</evidence>
<keyword evidence="1" id="KW-1133">Transmembrane helix</keyword>
<keyword evidence="3" id="KW-1185">Reference proteome</keyword>
<reference evidence="3" key="1">
    <citation type="submission" date="2015-01" db="EMBL/GenBank/DDBJ databases">
        <authorList>
            <person name="Aksoy S."/>
            <person name="Warren W."/>
            <person name="Wilson R.K."/>
        </authorList>
    </citation>
    <scope>NUCLEOTIDE SEQUENCE [LARGE SCALE GENOMIC DNA]</scope>
    <source>
        <strain evidence="3">IAEA</strain>
    </source>
</reference>
<reference evidence="2" key="2">
    <citation type="submission" date="2020-05" db="UniProtKB">
        <authorList>
            <consortium name="EnsemblMetazoa"/>
        </authorList>
    </citation>
    <scope>IDENTIFICATION</scope>
    <source>
        <strain evidence="2">IAEA</strain>
    </source>
</reference>
<sequence length="89" mass="10158">METLHAVSKLAISDGMPMISTRQPTATFRIYFGLQLTIFFVLNVLRKTQARSGNDLNMLIDVECYGIYNRAMPSKNTKFGNEQNQHFIV</sequence>
<organism evidence="2 3">
    <name type="scientific">Glossina palpalis gambiensis</name>
    <dbReference type="NCBI Taxonomy" id="67801"/>
    <lineage>
        <taxon>Eukaryota</taxon>
        <taxon>Metazoa</taxon>
        <taxon>Ecdysozoa</taxon>
        <taxon>Arthropoda</taxon>
        <taxon>Hexapoda</taxon>
        <taxon>Insecta</taxon>
        <taxon>Pterygota</taxon>
        <taxon>Neoptera</taxon>
        <taxon>Endopterygota</taxon>
        <taxon>Diptera</taxon>
        <taxon>Brachycera</taxon>
        <taxon>Muscomorpha</taxon>
        <taxon>Hippoboscoidea</taxon>
        <taxon>Glossinidae</taxon>
        <taxon>Glossina</taxon>
    </lineage>
</organism>
<proteinExistence type="predicted"/>
<dbReference type="VEuPathDB" id="VectorBase:GPPI023966"/>
<dbReference type="AlphaFoldDB" id="A0A1B0BAI2"/>
<keyword evidence="1" id="KW-0472">Membrane</keyword>
<keyword evidence="1" id="KW-0812">Transmembrane</keyword>
<dbReference type="Proteomes" id="UP000092460">
    <property type="component" value="Unassembled WGS sequence"/>
</dbReference>
<accession>A0A1B0BAI2</accession>
<dbReference type="EMBL" id="JXJN01011017">
    <property type="status" value="NOT_ANNOTATED_CDS"/>
    <property type="molecule type" value="Genomic_DNA"/>
</dbReference>